<proteinExistence type="predicted"/>
<evidence type="ECO:0000256" key="1">
    <source>
        <dbReference type="SAM" id="MobiDB-lite"/>
    </source>
</evidence>
<evidence type="ECO:0000313" key="2">
    <source>
        <dbReference type="EMBL" id="THU98765.1"/>
    </source>
</evidence>
<gene>
    <name evidence="2" type="ORF">K435DRAFT_856314</name>
</gene>
<name>A0A4V4HGG7_DENBC</name>
<evidence type="ECO:0000313" key="3">
    <source>
        <dbReference type="Proteomes" id="UP000297245"/>
    </source>
</evidence>
<feature type="region of interest" description="Disordered" evidence="1">
    <location>
        <begin position="1"/>
        <end position="157"/>
    </location>
</feature>
<accession>A0A4V4HGG7</accession>
<dbReference type="OrthoDB" id="3186724at2759"/>
<keyword evidence="3" id="KW-1185">Reference proteome</keyword>
<sequence>MSKPKLPKIRLKLGPRPDNSTAENPAEREPDPIETLDNSTSEKPRKRTTRHQPVEGNIPEQSGTPSPDSTSLQKQQTQNITSSEALKENITPAQQKPKKTKPKKTRTNDKADRVTAVPPASQTSAIQDNAVVAQAADVSTKTKSNDEASESDGEDKTHWAHEDMLALLEFLVSKKSESGNFSNFTLPIFKEAAIVVNTARPDSFPKTGEGCKSKWFNYFRRYWQAIQDIVSQNI</sequence>
<reference evidence="2 3" key="1">
    <citation type="journal article" date="2019" name="Nat. Ecol. Evol.">
        <title>Megaphylogeny resolves global patterns of mushroom evolution.</title>
        <authorList>
            <person name="Varga T."/>
            <person name="Krizsan K."/>
            <person name="Foldi C."/>
            <person name="Dima B."/>
            <person name="Sanchez-Garcia M."/>
            <person name="Sanchez-Ramirez S."/>
            <person name="Szollosi G.J."/>
            <person name="Szarkandi J.G."/>
            <person name="Papp V."/>
            <person name="Albert L."/>
            <person name="Andreopoulos W."/>
            <person name="Angelini C."/>
            <person name="Antonin V."/>
            <person name="Barry K.W."/>
            <person name="Bougher N.L."/>
            <person name="Buchanan P."/>
            <person name="Buyck B."/>
            <person name="Bense V."/>
            <person name="Catcheside P."/>
            <person name="Chovatia M."/>
            <person name="Cooper J."/>
            <person name="Damon W."/>
            <person name="Desjardin D."/>
            <person name="Finy P."/>
            <person name="Geml J."/>
            <person name="Haridas S."/>
            <person name="Hughes K."/>
            <person name="Justo A."/>
            <person name="Karasinski D."/>
            <person name="Kautmanova I."/>
            <person name="Kiss B."/>
            <person name="Kocsube S."/>
            <person name="Kotiranta H."/>
            <person name="LaButti K.M."/>
            <person name="Lechner B.E."/>
            <person name="Liimatainen K."/>
            <person name="Lipzen A."/>
            <person name="Lukacs Z."/>
            <person name="Mihaltcheva S."/>
            <person name="Morgado L.N."/>
            <person name="Niskanen T."/>
            <person name="Noordeloos M.E."/>
            <person name="Ohm R.A."/>
            <person name="Ortiz-Santana B."/>
            <person name="Ovrebo C."/>
            <person name="Racz N."/>
            <person name="Riley R."/>
            <person name="Savchenko A."/>
            <person name="Shiryaev A."/>
            <person name="Soop K."/>
            <person name="Spirin V."/>
            <person name="Szebenyi C."/>
            <person name="Tomsovsky M."/>
            <person name="Tulloss R.E."/>
            <person name="Uehling J."/>
            <person name="Grigoriev I.V."/>
            <person name="Vagvolgyi C."/>
            <person name="Papp T."/>
            <person name="Martin F.M."/>
            <person name="Miettinen O."/>
            <person name="Hibbett D.S."/>
            <person name="Nagy L.G."/>
        </authorList>
    </citation>
    <scope>NUCLEOTIDE SEQUENCE [LARGE SCALE GENOMIC DNA]</scope>
    <source>
        <strain evidence="2 3">CBS 962.96</strain>
    </source>
</reference>
<feature type="compositionally biased region" description="Low complexity" evidence="1">
    <location>
        <begin position="125"/>
        <end position="138"/>
    </location>
</feature>
<dbReference type="Proteomes" id="UP000297245">
    <property type="component" value="Unassembled WGS sequence"/>
</dbReference>
<protein>
    <submittedName>
        <fullName evidence="2">Uncharacterized protein</fullName>
    </submittedName>
</protein>
<feature type="compositionally biased region" description="Basic residues" evidence="1">
    <location>
        <begin position="96"/>
        <end position="105"/>
    </location>
</feature>
<dbReference type="AlphaFoldDB" id="A0A4V4HGG7"/>
<organism evidence="2 3">
    <name type="scientific">Dendrothele bispora (strain CBS 962.96)</name>
    <dbReference type="NCBI Taxonomy" id="1314807"/>
    <lineage>
        <taxon>Eukaryota</taxon>
        <taxon>Fungi</taxon>
        <taxon>Dikarya</taxon>
        <taxon>Basidiomycota</taxon>
        <taxon>Agaricomycotina</taxon>
        <taxon>Agaricomycetes</taxon>
        <taxon>Agaricomycetidae</taxon>
        <taxon>Agaricales</taxon>
        <taxon>Agaricales incertae sedis</taxon>
        <taxon>Dendrothele</taxon>
    </lineage>
</organism>
<dbReference type="EMBL" id="ML179130">
    <property type="protein sequence ID" value="THU98765.1"/>
    <property type="molecule type" value="Genomic_DNA"/>
</dbReference>
<feature type="compositionally biased region" description="Basic residues" evidence="1">
    <location>
        <begin position="1"/>
        <end position="13"/>
    </location>
</feature>
<feature type="compositionally biased region" description="Polar residues" evidence="1">
    <location>
        <begin position="59"/>
        <end position="84"/>
    </location>
</feature>